<dbReference type="OrthoDB" id="134933at2"/>
<dbReference type="InterPro" id="IPR027417">
    <property type="entry name" value="P-loop_NTPase"/>
</dbReference>
<protein>
    <submittedName>
        <fullName evidence="6">AAA ATPase domain-containing protein</fullName>
    </submittedName>
</protein>
<dbReference type="Pfam" id="PF13191">
    <property type="entry name" value="AAA_16"/>
    <property type="match status" value="1"/>
</dbReference>
<dbReference type="GO" id="GO:0003677">
    <property type="term" value="F:DNA binding"/>
    <property type="evidence" value="ECO:0007669"/>
    <property type="project" value="UniProtKB-KW"/>
</dbReference>
<keyword evidence="1" id="KW-0805">Transcription regulation</keyword>
<evidence type="ECO:0000256" key="3">
    <source>
        <dbReference type="ARBA" id="ARBA00023163"/>
    </source>
</evidence>
<dbReference type="PROSITE" id="PS00622">
    <property type="entry name" value="HTH_LUXR_1"/>
    <property type="match status" value="1"/>
</dbReference>
<dbReference type="AlphaFoldDB" id="A0A1H4XLQ3"/>
<dbReference type="RefSeq" id="WP_091314025.1">
    <property type="nucleotide sequence ID" value="NZ_FNSO01000004.1"/>
</dbReference>
<evidence type="ECO:0000259" key="5">
    <source>
        <dbReference type="PROSITE" id="PS50043"/>
    </source>
</evidence>
<dbReference type="InterPro" id="IPR016032">
    <property type="entry name" value="Sig_transdc_resp-reg_C-effctor"/>
</dbReference>
<dbReference type="PANTHER" id="PTHR44688:SF16">
    <property type="entry name" value="DNA-BINDING TRANSCRIPTIONAL ACTIVATOR DEVR_DOSR"/>
    <property type="match status" value="1"/>
</dbReference>
<feature type="region of interest" description="Disordered" evidence="4">
    <location>
        <begin position="778"/>
        <end position="799"/>
    </location>
</feature>
<dbReference type="SUPFAM" id="SSF52540">
    <property type="entry name" value="P-loop containing nucleoside triphosphate hydrolases"/>
    <property type="match status" value="1"/>
</dbReference>
<dbReference type="EMBL" id="FNSO01000004">
    <property type="protein sequence ID" value="SED06622.1"/>
    <property type="molecule type" value="Genomic_DNA"/>
</dbReference>
<feature type="domain" description="HTH luxR-type" evidence="5">
    <location>
        <begin position="795"/>
        <end position="860"/>
    </location>
</feature>
<keyword evidence="7" id="KW-1185">Reference proteome</keyword>
<dbReference type="GO" id="GO:0006355">
    <property type="term" value="P:regulation of DNA-templated transcription"/>
    <property type="evidence" value="ECO:0007669"/>
    <property type="project" value="InterPro"/>
</dbReference>
<reference evidence="7" key="1">
    <citation type="submission" date="2016-10" db="EMBL/GenBank/DDBJ databases">
        <authorList>
            <person name="Varghese N."/>
            <person name="Submissions S."/>
        </authorList>
    </citation>
    <scope>NUCLEOTIDE SEQUENCE [LARGE SCALE GENOMIC DNA]</scope>
    <source>
        <strain evidence="7">DSM 44544</strain>
    </source>
</reference>
<evidence type="ECO:0000313" key="6">
    <source>
        <dbReference type="EMBL" id="SED06622.1"/>
    </source>
</evidence>
<accession>A0A1H4XLQ3</accession>
<dbReference type="Proteomes" id="UP000199622">
    <property type="component" value="Unassembled WGS sequence"/>
</dbReference>
<keyword evidence="3" id="KW-0804">Transcription</keyword>
<evidence type="ECO:0000256" key="4">
    <source>
        <dbReference type="SAM" id="MobiDB-lite"/>
    </source>
</evidence>
<dbReference type="SUPFAM" id="SSF46894">
    <property type="entry name" value="C-terminal effector domain of the bipartite response regulators"/>
    <property type="match status" value="1"/>
</dbReference>
<evidence type="ECO:0000313" key="7">
    <source>
        <dbReference type="Proteomes" id="UP000199622"/>
    </source>
</evidence>
<evidence type="ECO:0000256" key="2">
    <source>
        <dbReference type="ARBA" id="ARBA00023125"/>
    </source>
</evidence>
<organism evidence="6 7">
    <name type="scientific">Amycolatopsis tolypomycina</name>
    <dbReference type="NCBI Taxonomy" id="208445"/>
    <lineage>
        <taxon>Bacteria</taxon>
        <taxon>Bacillati</taxon>
        <taxon>Actinomycetota</taxon>
        <taxon>Actinomycetes</taxon>
        <taxon>Pseudonocardiales</taxon>
        <taxon>Pseudonocardiaceae</taxon>
        <taxon>Amycolatopsis</taxon>
    </lineage>
</organism>
<dbReference type="PROSITE" id="PS50043">
    <property type="entry name" value="HTH_LUXR_2"/>
    <property type="match status" value="1"/>
</dbReference>
<dbReference type="Gene3D" id="1.10.10.10">
    <property type="entry name" value="Winged helix-like DNA-binding domain superfamily/Winged helix DNA-binding domain"/>
    <property type="match status" value="1"/>
</dbReference>
<dbReference type="PANTHER" id="PTHR44688">
    <property type="entry name" value="DNA-BINDING TRANSCRIPTIONAL ACTIVATOR DEVR_DOSR"/>
    <property type="match status" value="1"/>
</dbReference>
<proteinExistence type="predicted"/>
<dbReference type="SMART" id="SM00421">
    <property type="entry name" value="HTH_LUXR"/>
    <property type="match status" value="1"/>
</dbReference>
<dbReference type="STRING" id="208445.SAMN04489727_6255"/>
<dbReference type="CDD" id="cd06170">
    <property type="entry name" value="LuxR_C_like"/>
    <property type="match status" value="1"/>
</dbReference>
<dbReference type="PRINTS" id="PR00038">
    <property type="entry name" value="HTHLUXR"/>
</dbReference>
<keyword evidence="2" id="KW-0238">DNA-binding</keyword>
<dbReference type="InterPro" id="IPR036388">
    <property type="entry name" value="WH-like_DNA-bd_sf"/>
</dbReference>
<dbReference type="Pfam" id="PF00196">
    <property type="entry name" value="GerE"/>
    <property type="match status" value="1"/>
</dbReference>
<evidence type="ECO:0000256" key="1">
    <source>
        <dbReference type="ARBA" id="ARBA00023015"/>
    </source>
</evidence>
<sequence>MGVIWGQNRRDNPQRALAFLEDLLIECDAGVGETVLVGGAPASGKTHLQHQLVVRAKELGIVTLTASGAADERDVDGGVIDQLLASPLLPPWLTGCPAGTDADDRIAALCGAVHRLAGERPVLVAVDDLQHVDETSARLLLRLQRRAPSAALLLVLSHTDGSYAELPFTALPHRHVELTPLSVQAIAELVPAGGDGLPERIHELSAGNPLLVRALVDAHRGSADTGSAYSEAVQLLLHRYGSPLREVATAIAVLDSDVTADAVAIVAGVDPLEAEASTGRLADAGLVAGVRFRPPAAAAVLGGLRGPEKVRLHARAAEVKHLRGLSPADVARHLVAAGEAEADWALPVLVAAAEQVMLGDDIDFATRCLKLAASVAEARWEQQTISQLLAKITWRVNPAAAAPHLRSLREAGSLDRSDRLGLARQSLWLGERDTFERAFAALEHDGEPLDPRTSAELVLAGYWHYGVSTTTAGSGDPWLHTAQTLAEVWRTGGTAATSACAERILQNCRLSDTSLEALATAIVALAYDDKADRAEGWCTSLGEEAEYRGAVTWKAMLDAIGASLRLRRGDVGGAVDLANRALGMLDAPNWGVAITHPLATLLIAHTAAGAFKDAAAVLRHPLPDAALTTLGGVRYLRARGHFHLATNRGLAAVSDLQQCRRILVEQDLELPAILPWQADLAEANLGLGNTAPAVELAKQQLAAAPADAYSRGSALRVLALAGDAAARPALLERAAEAFKTAGDRLEVAKTMRTINQLSQRAERGSNLVKPVHALRQARSRPAPAVPRSTVRPEPASPSASVLSEAELRVAELAVDGHTNRQIAATLYITVSTVEQHLTRVYRKLGVAGRAALAGELDSPEGDR</sequence>
<name>A0A1H4XLQ3_9PSEU</name>
<dbReference type="InterPro" id="IPR000792">
    <property type="entry name" value="Tscrpt_reg_LuxR_C"/>
</dbReference>
<gene>
    <name evidence="6" type="ORF">SAMN04489727_6255</name>
</gene>
<dbReference type="InterPro" id="IPR041664">
    <property type="entry name" value="AAA_16"/>
</dbReference>